<feature type="region of interest" description="Disordered" evidence="1">
    <location>
        <begin position="91"/>
        <end position="118"/>
    </location>
</feature>
<accession>A0ABW0AMR7</accession>
<evidence type="ECO:0000313" key="3">
    <source>
        <dbReference type="Proteomes" id="UP001596160"/>
    </source>
</evidence>
<evidence type="ECO:0000313" key="2">
    <source>
        <dbReference type="EMBL" id="MFC5154018.1"/>
    </source>
</evidence>
<evidence type="ECO:0000256" key="1">
    <source>
        <dbReference type="SAM" id="MobiDB-lite"/>
    </source>
</evidence>
<dbReference type="Proteomes" id="UP001596160">
    <property type="component" value="Unassembled WGS sequence"/>
</dbReference>
<proteinExistence type="predicted"/>
<protein>
    <submittedName>
        <fullName evidence="2">Uncharacterized protein</fullName>
    </submittedName>
</protein>
<organism evidence="2 3">
    <name type="scientific">Streptomyces amakusaensis</name>
    <dbReference type="NCBI Taxonomy" id="67271"/>
    <lineage>
        <taxon>Bacteria</taxon>
        <taxon>Bacillati</taxon>
        <taxon>Actinomycetota</taxon>
        <taxon>Actinomycetes</taxon>
        <taxon>Kitasatosporales</taxon>
        <taxon>Streptomycetaceae</taxon>
        <taxon>Streptomyces</taxon>
    </lineage>
</organism>
<dbReference type="RefSeq" id="WP_344480469.1">
    <property type="nucleotide sequence ID" value="NZ_BAAASB010000014.1"/>
</dbReference>
<gene>
    <name evidence="2" type="ORF">ACFPRH_19990</name>
</gene>
<reference evidence="3" key="1">
    <citation type="journal article" date="2019" name="Int. J. Syst. Evol. Microbiol.">
        <title>The Global Catalogue of Microorganisms (GCM) 10K type strain sequencing project: providing services to taxonomists for standard genome sequencing and annotation.</title>
        <authorList>
            <consortium name="The Broad Institute Genomics Platform"/>
            <consortium name="The Broad Institute Genome Sequencing Center for Infectious Disease"/>
            <person name="Wu L."/>
            <person name="Ma J."/>
        </authorList>
    </citation>
    <scope>NUCLEOTIDE SEQUENCE [LARGE SCALE GENOMIC DNA]</scope>
    <source>
        <strain evidence="3">PCU 266</strain>
    </source>
</reference>
<keyword evidence="3" id="KW-1185">Reference proteome</keyword>
<feature type="compositionally biased region" description="Low complexity" evidence="1">
    <location>
        <begin position="107"/>
        <end position="118"/>
    </location>
</feature>
<comment type="caution">
    <text evidence="2">The sequence shown here is derived from an EMBL/GenBank/DDBJ whole genome shotgun (WGS) entry which is preliminary data.</text>
</comment>
<sequence>MASAENRLPRLPSGTVQPRWVSQLGILSSAAHGLDAVRTAWDEELDGLPPNAHPGTHVYDSAVTERNEAAWPLLEVWALHGQSVLDIRSTAHPSRSRLRTAAPAPPVTSASSTPAVRR</sequence>
<name>A0ABW0AMR7_9ACTN</name>
<dbReference type="EMBL" id="JBHSKP010000013">
    <property type="protein sequence ID" value="MFC5154018.1"/>
    <property type="molecule type" value="Genomic_DNA"/>
</dbReference>